<dbReference type="InterPro" id="IPR003439">
    <property type="entry name" value="ABC_transporter-like_ATP-bd"/>
</dbReference>
<feature type="transmembrane region" description="Helical" evidence="10">
    <location>
        <begin position="139"/>
        <end position="162"/>
    </location>
</feature>
<dbReference type="PROSITE" id="PS50929">
    <property type="entry name" value="ABC_TM1F"/>
    <property type="match status" value="2"/>
</dbReference>
<dbReference type="FunFam" id="3.40.50.300:FF:000997">
    <property type="entry name" value="Multidrug resistance-associated protein 1"/>
    <property type="match status" value="1"/>
</dbReference>
<evidence type="ECO:0000256" key="3">
    <source>
        <dbReference type="ARBA" id="ARBA00022692"/>
    </source>
</evidence>
<evidence type="ECO:0000256" key="4">
    <source>
        <dbReference type="ARBA" id="ARBA00022737"/>
    </source>
</evidence>
<organism evidence="13 14">
    <name type="scientific">Boothiomyces macroporosus</name>
    <dbReference type="NCBI Taxonomy" id="261099"/>
    <lineage>
        <taxon>Eukaryota</taxon>
        <taxon>Fungi</taxon>
        <taxon>Fungi incertae sedis</taxon>
        <taxon>Chytridiomycota</taxon>
        <taxon>Chytridiomycota incertae sedis</taxon>
        <taxon>Chytridiomycetes</taxon>
        <taxon>Rhizophydiales</taxon>
        <taxon>Terramycetaceae</taxon>
        <taxon>Boothiomyces</taxon>
    </lineage>
</organism>
<dbReference type="Pfam" id="PF00664">
    <property type="entry name" value="ABC_membrane"/>
    <property type="match status" value="2"/>
</dbReference>
<feature type="domain" description="ABC transporter" evidence="11">
    <location>
        <begin position="442"/>
        <end position="663"/>
    </location>
</feature>
<keyword evidence="3 10" id="KW-0812">Transmembrane</keyword>
<keyword evidence="8 10" id="KW-0472">Membrane</keyword>
<keyword evidence="7 10" id="KW-1133">Transmembrane helix</keyword>
<dbReference type="EMBL" id="JADGKB010000080">
    <property type="protein sequence ID" value="KAJ3254674.1"/>
    <property type="molecule type" value="Genomic_DNA"/>
</dbReference>
<evidence type="ECO:0000313" key="14">
    <source>
        <dbReference type="Proteomes" id="UP001210925"/>
    </source>
</evidence>
<feature type="domain" description="ABC transmembrane type-1" evidence="12">
    <location>
        <begin position="104"/>
        <end position="382"/>
    </location>
</feature>
<evidence type="ECO:0000313" key="13">
    <source>
        <dbReference type="EMBL" id="KAJ3254674.1"/>
    </source>
</evidence>
<dbReference type="Proteomes" id="UP001210925">
    <property type="component" value="Unassembled WGS sequence"/>
</dbReference>
<feature type="transmembrane region" description="Helical" evidence="10">
    <location>
        <begin position="318"/>
        <end position="343"/>
    </location>
</feature>
<evidence type="ECO:0000259" key="12">
    <source>
        <dbReference type="PROSITE" id="PS50929"/>
    </source>
</evidence>
<keyword evidence="2" id="KW-0813">Transport</keyword>
<feature type="transmembrane region" description="Helical" evidence="10">
    <location>
        <begin position="243"/>
        <end position="263"/>
    </location>
</feature>
<evidence type="ECO:0000259" key="11">
    <source>
        <dbReference type="PROSITE" id="PS50893"/>
    </source>
</evidence>
<dbReference type="InterPro" id="IPR017871">
    <property type="entry name" value="ABC_transporter-like_CS"/>
</dbReference>
<evidence type="ECO:0000256" key="2">
    <source>
        <dbReference type="ARBA" id="ARBA00022448"/>
    </source>
</evidence>
<proteinExistence type="predicted"/>
<dbReference type="PANTHER" id="PTHR24223:SF443">
    <property type="entry name" value="MULTIDRUG-RESISTANCE LIKE PROTEIN 1, ISOFORM I"/>
    <property type="match status" value="1"/>
</dbReference>
<feature type="domain" description="ABC transmembrane type-1" evidence="12">
    <location>
        <begin position="723"/>
        <end position="978"/>
    </location>
</feature>
<dbReference type="SMART" id="SM00382">
    <property type="entry name" value="AAA"/>
    <property type="match status" value="2"/>
</dbReference>
<name>A0AAD5Y4A1_9FUNG</name>
<feature type="transmembrane region" description="Helical" evidence="10">
    <location>
        <begin position="355"/>
        <end position="377"/>
    </location>
</feature>
<dbReference type="SUPFAM" id="SSF90123">
    <property type="entry name" value="ABC transporter transmembrane region"/>
    <property type="match status" value="2"/>
</dbReference>
<dbReference type="InterPro" id="IPR003593">
    <property type="entry name" value="AAA+_ATPase"/>
</dbReference>
<evidence type="ECO:0000256" key="8">
    <source>
        <dbReference type="ARBA" id="ARBA00023136"/>
    </source>
</evidence>
<evidence type="ECO:0000256" key="10">
    <source>
        <dbReference type="SAM" id="Phobius"/>
    </source>
</evidence>
<comment type="subcellular location">
    <subcellularLocation>
        <location evidence="1">Vacuole membrane</location>
        <topology evidence="1">Multi-pass membrane protein</topology>
    </subcellularLocation>
</comment>
<dbReference type="CDD" id="cd03250">
    <property type="entry name" value="ABCC_MRP_domain1"/>
    <property type="match status" value="1"/>
</dbReference>
<keyword evidence="6" id="KW-0067">ATP-binding</keyword>
<feature type="transmembrane region" description="Helical" evidence="10">
    <location>
        <begin position="217"/>
        <end position="237"/>
    </location>
</feature>
<dbReference type="FunFam" id="3.40.50.300:FF:000630">
    <property type="entry name" value="ATP-binding cassette (ABC) transporter, putative"/>
    <property type="match status" value="1"/>
</dbReference>
<evidence type="ECO:0000256" key="5">
    <source>
        <dbReference type="ARBA" id="ARBA00022741"/>
    </source>
</evidence>
<feature type="transmembrane region" description="Helical" evidence="10">
    <location>
        <begin position="949"/>
        <end position="970"/>
    </location>
</feature>
<evidence type="ECO:0000256" key="7">
    <source>
        <dbReference type="ARBA" id="ARBA00022989"/>
    </source>
</evidence>
<dbReference type="InterPro" id="IPR044726">
    <property type="entry name" value="ABCC_6TM_D2"/>
</dbReference>
<feature type="transmembrane region" description="Helical" evidence="10">
    <location>
        <begin position="709"/>
        <end position="730"/>
    </location>
</feature>
<dbReference type="Gene3D" id="3.40.50.300">
    <property type="entry name" value="P-loop containing nucleotide triphosphate hydrolases"/>
    <property type="match status" value="2"/>
</dbReference>
<feature type="domain" description="ABC transporter" evidence="11">
    <location>
        <begin position="1016"/>
        <end position="1258"/>
    </location>
</feature>
<keyword evidence="14" id="KW-1185">Reference proteome</keyword>
<dbReference type="InterPro" id="IPR027417">
    <property type="entry name" value="P-loop_NTPase"/>
</dbReference>
<dbReference type="Pfam" id="PF00005">
    <property type="entry name" value="ABC_tran"/>
    <property type="match status" value="2"/>
</dbReference>
<dbReference type="InterPro" id="IPR050173">
    <property type="entry name" value="ABC_transporter_C-like"/>
</dbReference>
<keyword evidence="5" id="KW-0547">Nucleotide-binding</keyword>
<reference evidence="13" key="1">
    <citation type="submission" date="2020-05" db="EMBL/GenBank/DDBJ databases">
        <title>Phylogenomic resolution of chytrid fungi.</title>
        <authorList>
            <person name="Stajich J.E."/>
            <person name="Amses K."/>
            <person name="Simmons R."/>
            <person name="Seto K."/>
            <person name="Myers J."/>
            <person name="Bonds A."/>
            <person name="Quandt C.A."/>
            <person name="Barry K."/>
            <person name="Liu P."/>
            <person name="Grigoriev I."/>
            <person name="Longcore J.E."/>
            <person name="James T.Y."/>
        </authorList>
    </citation>
    <scope>NUCLEOTIDE SEQUENCE</scope>
    <source>
        <strain evidence="13">PLAUS21</strain>
    </source>
</reference>
<evidence type="ECO:0000256" key="6">
    <source>
        <dbReference type="ARBA" id="ARBA00022840"/>
    </source>
</evidence>
<feature type="transmembrane region" description="Helical" evidence="10">
    <location>
        <begin position="828"/>
        <end position="849"/>
    </location>
</feature>
<feature type="transmembrane region" description="Helical" evidence="10">
    <location>
        <begin position="98"/>
        <end position="119"/>
    </location>
</feature>
<feature type="transmembrane region" description="Helical" evidence="10">
    <location>
        <begin position="757"/>
        <end position="782"/>
    </location>
</feature>
<dbReference type="InterPro" id="IPR011527">
    <property type="entry name" value="ABC1_TM_dom"/>
</dbReference>
<dbReference type="GO" id="GO:0140359">
    <property type="term" value="F:ABC-type transporter activity"/>
    <property type="evidence" value="ECO:0007669"/>
    <property type="project" value="InterPro"/>
</dbReference>
<dbReference type="InterPro" id="IPR044746">
    <property type="entry name" value="ABCC_6TM_D1"/>
</dbReference>
<gene>
    <name evidence="13" type="primary">ABCC1_8</name>
    <name evidence="13" type="ORF">HK103_007013</name>
</gene>
<accession>A0AAD5Y4A1</accession>
<dbReference type="PANTHER" id="PTHR24223">
    <property type="entry name" value="ATP-BINDING CASSETTE SUB-FAMILY C"/>
    <property type="match status" value="1"/>
</dbReference>
<dbReference type="CDD" id="cd18580">
    <property type="entry name" value="ABC_6TM_ABCC_D2"/>
    <property type="match status" value="1"/>
</dbReference>
<feature type="transmembrane region" description="Helical" evidence="10">
    <location>
        <begin position="917"/>
        <end position="937"/>
    </location>
</feature>
<dbReference type="Gene3D" id="1.20.1560.10">
    <property type="entry name" value="ABC transporter type 1, transmembrane domain"/>
    <property type="match status" value="2"/>
</dbReference>
<dbReference type="GO" id="GO:0005524">
    <property type="term" value="F:ATP binding"/>
    <property type="evidence" value="ECO:0007669"/>
    <property type="project" value="UniProtKB-KW"/>
</dbReference>
<dbReference type="PROSITE" id="PS50893">
    <property type="entry name" value="ABC_TRANSPORTER_2"/>
    <property type="match status" value="2"/>
</dbReference>
<dbReference type="CDD" id="cd18579">
    <property type="entry name" value="ABC_6TM_ABCC_D1"/>
    <property type="match status" value="1"/>
</dbReference>
<dbReference type="GO" id="GO:0000329">
    <property type="term" value="C:fungal-type vacuole membrane"/>
    <property type="evidence" value="ECO:0007669"/>
    <property type="project" value="UniProtKB-ARBA"/>
</dbReference>
<dbReference type="InterPro" id="IPR036640">
    <property type="entry name" value="ABC1_TM_sf"/>
</dbReference>
<dbReference type="SUPFAM" id="SSF52540">
    <property type="entry name" value="P-loop containing nucleoside triphosphate hydrolases"/>
    <property type="match status" value="2"/>
</dbReference>
<comment type="caution">
    <text evidence="13">The sequence shown here is derived from an EMBL/GenBank/DDBJ whole genome shotgun (WGS) entry which is preliminary data.</text>
</comment>
<dbReference type="GO" id="GO:0016887">
    <property type="term" value="F:ATP hydrolysis activity"/>
    <property type="evidence" value="ECO:0007669"/>
    <property type="project" value="InterPro"/>
</dbReference>
<dbReference type="PROSITE" id="PS00211">
    <property type="entry name" value="ABC_TRANSPORTER_1"/>
    <property type="match status" value="2"/>
</dbReference>
<keyword evidence="4" id="KW-0677">Repeat</keyword>
<feature type="region of interest" description="Disordered" evidence="9">
    <location>
        <begin position="433"/>
        <end position="453"/>
    </location>
</feature>
<sequence length="1280" mass="142702">MAVDKLNSSCTDTLRKKIAPNAWSYFTVSWLTPLLVHGKKEPLQAKDLYTLGDKDQCEYLGKKMDSYRSELALFLQDPETHKKPSLFFHVCKIILSEFLTNTMFSLCSVILTLLFPQALQQMILYITPLYTGTYWIDNGIALAFILFGIQLFKSIFASYSLIVQRKVTQKLSSILQAILLEKSLQLTTKARSEYPEGKIMNMINNDINQIARGVNNFNSCVLVPLQLVVSFYCLFTLCGISTFAGIGALAVFLTIAIIGGPYMGKNIGAVMKAGDARIQVLREMLYGIKVVKFHAMEKYFKEKYMALREYQLKMITRFVLYIAFVQGISGLAPTGVCIALFLTYAATGHSMTPDIVFAAIAYINIIASVMWDVQFFFDSYYRAKISFERVSEFLLAQEMKHKRHHTQKIDSKYAIQLDSVSWKWEASAPAAKDSKVDKKAENKSKEVEPKESKPQFTMEIANLKIAKGSLVGIVGPIGSGKSTFFSGLIGEAAKISGTVLLNGKVAYCQQLPWILSGSLEKNILFHQPLDQEKLNQCVAASGLSKDLRDLSDGIKTVIGENGVNLSGGQKSRLALARALYYDADIYLLDDPIASLDAQVGREVFQNAIQGYLKNKTVILATHQLHFLQQVDKVIALDEGKIGEYGTFTELLQNKDGLLKKMVASYKFEDEVETESVEKSEDLEKEDNKNASEFIEEEEKEVGSVKSSVFLAYVRACGGWFLPIVTILWSISNSAVETFLPLWISAWTSDRDTSKYSYYMTVYGIAALIVAILSIGSFLVSFVMTVRASRNLHDNAIDALFRAPMYFFERNPIGRIINRLSSDVSATDLSLHMVLMNIAFAILGALYSILYKTYQPANIELKRIRSTQKSPLDSHVTESLTGSSTIRAYGCEDEFLTVQKQLIDEFQSVDYTFASAKIWLSMRIGVLSSFIALALGVLSVASKNWSHDLAASVGIALTFVPSMAELIGRFLEMIGSGEAEMNSIERLNHYGHNLPKEAAYTLPSDPKEQVWPSKGDVKIEHLELCYSSRMDYPVIKDLTVSFKAGEKIGVVGRTGSGKSTLVTAFFRMMEPTKGKVLIDGQGISNLILDISRVGLTTLRSRLQMIPQDPVLFAGTIRSNLDYENVYTDDQLWKALEHSGLKNYVVELPEKLEAPVTSNGQNLSVGQRQLVCLSRAILKEPRLMVMDEATSSVDEESNTLIQKAIFDNFENTTVISIAHRINTIAEFDRVLVLDAGELAEFDSPHNLLSNPHSIFTEMVEASGKANSQLIRELARKHHESAQ</sequence>
<dbReference type="CDD" id="cd03244">
    <property type="entry name" value="ABCC_MRP_domain2"/>
    <property type="match status" value="1"/>
</dbReference>
<evidence type="ECO:0000256" key="1">
    <source>
        <dbReference type="ARBA" id="ARBA00004128"/>
    </source>
</evidence>
<protein>
    <submittedName>
        <fullName evidence="13">Multidrug resistance-associated protein 1</fullName>
    </submittedName>
</protein>
<dbReference type="AlphaFoldDB" id="A0AAD5Y4A1"/>
<evidence type="ECO:0000256" key="9">
    <source>
        <dbReference type="SAM" id="MobiDB-lite"/>
    </source>
</evidence>